<gene>
    <name evidence="2" type="ORF">JF886_05450</name>
</gene>
<dbReference type="InterPro" id="IPR023606">
    <property type="entry name" value="CoA-Trfase_III_dom_1_sf"/>
</dbReference>
<dbReference type="InterPro" id="IPR050483">
    <property type="entry name" value="CoA-transferase_III_domain"/>
</dbReference>
<evidence type="ECO:0000313" key="3">
    <source>
        <dbReference type="Proteomes" id="UP000606991"/>
    </source>
</evidence>
<keyword evidence="1 2" id="KW-0808">Transferase</keyword>
<accession>A0A934K1A0</accession>
<dbReference type="Pfam" id="PF02515">
    <property type="entry name" value="CoA_transf_3"/>
    <property type="match status" value="1"/>
</dbReference>
<name>A0A934K1A0_9BACT</name>
<dbReference type="InterPro" id="IPR003673">
    <property type="entry name" value="CoA-Trfase_fam_III"/>
</dbReference>
<dbReference type="EMBL" id="JAEKNS010000061">
    <property type="protein sequence ID" value="MBJ7594301.1"/>
    <property type="molecule type" value="Genomic_DNA"/>
</dbReference>
<dbReference type="InterPro" id="IPR044855">
    <property type="entry name" value="CoA-Trfase_III_dom3_sf"/>
</dbReference>
<dbReference type="SUPFAM" id="SSF89796">
    <property type="entry name" value="CoA-transferase family III (CaiB/BaiF)"/>
    <property type="match status" value="1"/>
</dbReference>
<organism evidence="2 3">
    <name type="scientific">Candidatus Aeolococcus gillhamiae</name>
    <dbReference type="NCBI Taxonomy" id="3127015"/>
    <lineage>
        <taxon>Bacteria</taxon>
        <taxon>Bacillati</taxon>
        <taxon>Candidatus Dormiibacterota</taxon>
        <taxon>Candidatus Dormibacteria</taxon>
        <taxon>Candidatus Aeolococcales</taxon>
        <taxon>Candidatus Aeolococcaceae</taxon>
        <taxon>Candidatus Aeolococcus</taxon>
    </lineage>
</organism>
<evidence type="ECO:0000313" key="2">
    <source>
        <dbReference type="EMBL" id="MBJ7594301.1"/>
    </source>
</evidence>
<dbReference type="Proteomes" id="UP000606991">
    <property type="component" value="Unassembled WGS sequence"/>
</dbReference>
<proteinExistence type="predicted"/>
<protein>
    <submittedName>
        <fullName evidence="2">CoA transferase</fullName>
    </submittedName>
</protein>
<evidence type="ECO:0000256" key="1">
    <source>
        <dbReference type="ARBA" id="ARBA00022679"/>
    </source>
</evidence>
<dbReference type="RefSeq" id="WP_337310374.1">
    <property type="nucleotide sequence ID" value="NZ_JAEKNS010000061.1"/>
</dbReference>
<dbReference type="Gene3D" id="3.40.50.10540">
    <property type="entry name" value="Crotonobetainyl-coa:carnitine coa-transferase, domain 1"/>
    <property type="match status" value="1"/>
</dbReference>
<reference evidence="2 3" key="1">
    <citation type="submission" date="2020-10" db="EMBL/GenBank/DDBJ databases">
        <title>Ca. Dormibacterota MAGs.</title>
        <authorList>
            <person name="Montgomery K."/>
        </authorList>
    </citation>
    <scope>NUCLEOTIDE SEQUENCE [LARGE SCALE GENOMIC DNA]</scope>
    <source>
        <strain evidence="2">SC8812_S17_18</strain>
    </source>
</reference>
<dbReference type="AlphaFoldDB" id="A0A934K1A0"/>
<dbReference type="PANTHER" id="PTHR48207:SF3">
    <property type="entry name" value="SUCCINATE--HYDROXYMETHYLGLUTARATE COA-TRANSFERASE"/>
    <property type="match status" value="1"/>
</dbReference>
<sequence>MSDTAPLSGVRVLGVEHFISGPWCTQILADAGAEVIKVERPGVGDPRRSYDPMIHREGEGVSGGFVSYNRNKKSVAIDFTQPDGHDLFLDLVDTADIVVENMRPGTMERCGLGYQVLAARNPRLIYCAISGFGRRSDKRGPYSNWPAFDPVIQAMSGLASLIGERDGPPMLAPAGTTDLMTGTYAALGVLLALHQRERTKRGQLLDAAMYDVTVAFLERPLMIQEWTGRTQVRGLDAFTPVGMFRCGDGEYVSLIIPTDEMWRRCCAAIARPDLGQREDLGSVLARSERMHEVIVPALEEWASDKTRREACEALISAGQPAGMVQTIAEVHDCPQVAARGVLVPIDDPVTGPKRHPRLPVLMGDYEPPARRVPRLGEHTGELLAELAIDGERQDSLRSQGVIA</sequence>
<dbReference type="PANTHER" id="PTHR48207">
    <property type="entry name" value="SUCCINATE--HYDROXYMETHYLGLUTARATE COA-TRANSFERASE"/>
    <property type="match status" value="1"/>
</dbReference>
<dbReference type="Gene3D" id="3.30.1540.10">
    <property type="entry name" value="formyl-coa transferase, domain 3"/>
    <property type="match status" value="1"/>
</dbReference>
<dbReference type="GO" id="GO:0008410">
    <property type="term" value="F:CoA-transferase activity"/>
    <property type="evidence" value="ECO:0007669"/>
    <property type="project" value="TreeGrafter"/>
</dbReference>
<comment type="caution">
    <text evidence="2">The sequence shown here is derived from an EMBL/GenBank/DDBJ whole genome shotgun (WGS) entry which is preliminary data.</text>
</comment>